<feature type="chain" id="PRO_5015986746" description="FG-GAP repeat" evidence="1">
    <location>
        <begin position="25"/>
        <end position="351"/>
    </location>
</feature>
<evidence type="ECO:0000256" key="1">
    <source>
        <dbReference type="SAM" id="SignalP"/>
    </source>
</evidence>
<protein>
    <recommendedName>
        <fullName evidence="4">FG-GAP repeat</fullName>
    </recommendedName>
</protein>
<name>A0A2X4UVZ0_9GAMM</name>
<keyword evidence="1" id="KW-0732">Signal</keyword>
<keyword evidence="3" id="KW-1185">Reference proteome</keyword>
<organism evidence="2 3">
    <name type="scientific">Leminorella richardii</name>
    <dbReference type="NCBI Taxonomy" id="158841"/>
    <lineage>
        <taxon>Bacteria</taxon>
        <taxon>Pseudomonadati</taxon>
        <taxon>Pseudomonadota</taxon>
        <taxon>Gammaproteobacteria</taxon>
        <taxon>Enterobacterales</taxon>
        <taxon>Budviciaceae</taxon>
        <taxon>Leminorella</taxon>
    </lineage>
</organism>
<dbReference type="Proteomes" id="UP000249005">
    <property type="component" value="Chromosome 1"/>
</dbReference>
<evidence type="ECO:0008006" key="4">
    <source>
        <dbReference type="Google" id="ProtNLM"/>
    </source>
</evidence>
<reference evidence="2 3" key="1">
    <citation type="submission" date="2018-06" db="EMBL/GenBank/DDBJ databases">
        <authorList>
            <consortium name="Pathogen Informatics"/>
            <person name="Doyle S."/>
        </authorList>
    </citation>
    <scope>NUCLEOTIDE SEQUENCE [LARGE SCALE GENOMIC DNA]</scope>
    <source>
        <strain evidence="2 3">NCTC12151</strain>
    </source>
</reference>
<dbReference type="OrthoDB" id="6571188at2"/>
<dbReference type="EMBL" id="LS483470">
    <property type="protein sequence ID" value="SQI38852.1"/>
    <property type="molecule type" value="Genomic_DNA"/>
</dbReference>
<dbReference type="KEGG" id="lri:NCTC12151_01266"/>
<dbReference type="AlphaFoldDB" id="A0A2X4UVZ0"/>
<accession>A0A2X4UVZ0</accession>
<evidence type="ECO:0000313" key="3">
    <source>
        <dbReference type="Proteomes" id="UP000249005"/>
    </source>
</evidence>
<feature type="signal peptide" evidence="1">
    <location>
        <begin position="1"/>
        <end position="24"/>
    </location>
</feature>
<gene>
    <name evidence="2" type="ORF">NCTC12151_01266</name>
</gene>
<proteinExistence type="predicted"/>
<sequence length="351" mass="39576">MKNGLFHFIALALLTLFFAFSASAAFEGYLPMPRAEFAKKRGMKHLLTIPTPAELFPEEESSEPKRLPEWHFPQAGVSGVTLRLVSEEDGYPEEWVFEGFDKAGKPWKVYTGSLYSAAGGAEIYRADLDRNGIQDVIMLVPNAGNGMAPDSRLEIITFEQDGRPVLLETWGFYYSTDKKGIDDLLDLKGNGRAQLLTMHFSDGYWITDLYQVADARWQRVTGRFGKLSYPVLTRFTHRPNQRVVHTVKVGRHPTAPDLSNVRSINAVRYQLGDDEKIQFETDDGRFLSSWLRSMVLTVDSPQGRRILSGTADGLRRKEALSQLINDRQPARFYGSLDEDGGDGPFTLWVSE</sequence>
<evidence type="ECO:0000313" key="2">
    <source>
        <dbReference type="EMBL" id="SQI38852.1"/>
    </source>
</evidence>